<protein>
    <submittedName>
        <fullName evidence="1">Uncharacterized protein</fullName>
    </submittedName>
</protein>
<keyword evidence="2" id="KW-1185">Reference proteome</keyword>
<evidence type="ECO:0000313" key="1">
    <source>
        <dbReference type="EMBL" id="KZT76455.1"/>
    </source>
</evidence>
<proteinExistence type="predicted"/>
<reference evidence="1 2" key="1">
    <citation type="journal article" date="2015" name="Proc. Natl. Acad. Sci. U.S.A.">
        <title>The resurrection genome of Boea hygrometrica: A blueprint for survival of dehydration.</title>
        <authorList>
            <person name="Xiao L."/>
            <person name="Yang G."/>
            <person name="Zhang L."/>
            <person name="Yang X."/>
            <person name="Zhao S."/>
            <person name="Ji Z."/>
            <person name="Zhou Q."/>
            <person name="Hu M."/>
            <person name="Wang Y."/>
            <person name="Chen M."/>
            <person name="Xu Y."/>
            <person name="Jin H."/>
            <person name="Xiao X."/>
            <person name="Hu G."/>
            <person name="Bao F."/>
            <person name="Hu Y."/>
            <person name="Wan P."/>
            <person name="Li L."/>
            <person name="Deng X."/>
            <person name="Kuang T."/>
            <person name="Xiang C."/>
            <person name="Zhu J.K."/>
            <person name="Oliver M.J."/>
            <person name="He Y."/>
        </authorList>
    </citation>
    <scope>NUCLEOTIDE SEQUENCE [LARGE SCALE GENOMIC DNA]</scope>
    <source>
        <strain evidence="2">cv. XS01</strain>
    </source>
</reference>
<dbReference type="EMBL" id="KV118932">
    <property type="protein sequence ID" value="KZT76455.1"/>
    <property type="molecule type" value="Genomic_DNA"/>
</dbReference>
<evidence type="ECO:0000313" key="2">
    <source>
        <dbReference type="Proteomes" id="UP000250235"/>
    </source>
</evidence>
<accession>A0A2Z6ZTB6</accession>
<gene>
    <name evidence="1" type="ORF">F511_46520</name>
</gene>
<organism evidence="1 2">
    <name type="scientific">Dorcoceras hygrometricum</name>
    <dbReference type="NCBI Taxonomy" id="472368"/>
    <lineage>
        <taxon>Eukaryota</taxon>
        <taxon>Viridiplantae</taxon>
        <taxon>Streptophyta</taxon>
        <taxon>Embryophyta</taxon>
        <taxon>Tracheophyta</taxon>
        <taxon>Spermatophyta</taxon>
        <taxon>Magnoliopsida</taxon>
        <taxon>eudicotyledons</taxon>
        <taxon>Gunneridae</taxon>
        <taxon>Pentapetalae</taxon>
        <taxon>asterids</taxon>
        <taxon>lamiids</taxon>
        <taxon>Lamiales</taxon>
        <taxon>Gesneriaceae</taxon>
        <taxon>Didymocarpoideae</taxon>
        <taxon>Trichosporeae</taxon>
        <taxon>Loxocarpinae</taxon>
        <taxon>Dorcoceras</taxon>
    </lineage>
</organism>
<dbReference type="AlphaFoldDB" id="A0A2Z6ZTB6"/>
<dbReference type="Proteomes" id="UP000250235">
    <property type="component" value="Unassembled WGS sequence"/>
</dbReference>
<sequence length="84" mass="10089">MKSALSMNNMQVCQLSVENKIWTVWSAQIWKIQHDLNEQFRFRWSNEVNSDMDYEIGSQHKTVLKERTYRKLNISFGKETVHEP</sequence>
<name>A0A2Z6ZTB6_9LAMI</name>